<dbReference type="Proteomes" id="UP000269721">
    <property type="component" value="Unassembled WGS sequence"/>
</dbReference>
<proteinExistence type="predicted"/>
<dbReference type="EMBL" id="KZ994502">
    <property type="protein sequence ID" value="RKO92771.1"/>
    <property type="molecule type" value="Genomic_DNA"/>
</dbReference>
<sequence length="231" mass="25047">MDPCIPPIVKHPDQHQSWAIQSSPASKLLPSLDPFYSSSLPASCCLHLGNSLFKSSLQVHTLETPTSSLLPLTLSIDEAAHITRSPPRSLHAAWSPGDVRTFRPALAVVRCMRASDKWAWENFRQRPRSFWISNAQTTTSICTAAGGQPSFAGVMLEVLAEDSIAAGTDKSDGSTIASTITGAGLSISNLLAIKGLFKGVMHMQPARKVKSERPHQAHRNAVDPNRHLPDR</sequence>
<accession>A0A4P9WIR3</accession>
<feature type="compositionally biased region" description="Basic and acidic residues" evidence="1">
    <location>
        <begin position="209"/>
        <end position="231"/>
    </location>
</feature>
<name>A0A4P9WIR3_9FUNG</name>
<protein>
    <submittedName>
        <fullName evidence="2">Uncharacterized protein</fullName>
    </submittedName>
</protein>
<evidence type="ECO:0000313" key="3">
    <source>
        <dbReference type="Proteomes" id="UP000269721"/>
    </source>
</evidence>
<dbReference type="AlphaFoldDB" id="A0A4P9WIR3"/>
<keyword evidence="3" id="KW-1185">Reference proteome</keyword>
<evidence type="ECO:0000313" key="2">
    <source>
        <dbReference type="EMBL" id="RKO92771.1"/>
    </source>
</evidence>
<feature type="region of interest" description="Disordered" evidence="1">
    <location>
        <begin position="205"/>
        <end position="231"/>
    </location>
</feature>
<reference evidence="3" key="1">
    <citation type="journal article" date="2018" name="Nat. Microbiol.">
        <title>Leveraging single-cell genomics to expand the fungal tree of life.</title>
        <authorList>
            <person name="Ahrendt S.R."/>
            <person name="Quandt C.A."/>
            <person name="Ciobanu D."/>
            <person name="Clum A."/>
            <person name="Salamov A."/>
            <person name="Andreopoulos B."/>
            <person name="Cheng J.F."/>
            <person name="Woyke T."/>
            <person name="Pelin A."/>
            <person name="Henrissat B."/>
            <person name="Reynolds N.K."/>
            <person name="Benny G.L."/>
            <person name="Smith M.E."/>
            <person name="James T.Y."/>
            <person name="Grigoriev I.V."/>
        </authorList>
    </citation>
    <scope>NUCLEOTIDE SEQUENCE [LARGE SCALE GENOMIC DNA]</scope>
</reference>
<organism evidence="2 3">
    <name type="scientific">Blyttiomyces helicus</name>
    <dbReference type="NCBI Taxonomy" id="388810"/>
    <lineage>
        <taxon>Eukaryota</taxon>
        <taxon>Fungi</taxon>
        <taxon>Fungi incertae sedis</taxon>
        <taxon>Chytridiomycota</taxon>
        <taxon>Chytridiomycota incertae sedis</taxon>
        <taxon>Chytridiomycetes</taxon>
        <taxon>Chytridiomycetes incertae sedis</taxon>
        <taxon>Blyttiomyces</taxon>
    </lineage>
</organism>
<evidence type="ECO:0000256" key="1">
    <source>
        <dbReference type="SAM" id="MobiDB-lite"/>
    </source>
</evidence>
<gene>
    <name evidence="2" type="ORF">BDK51DRAFT_53032</name>
</gene>